<proteinExistence type="predicted"/>
<dbReference type="InterPro" id="IPR036179">
    <property type="entry name" value="Ig-like_dom_sf"/>
</dbReference>
<dbReference type="InParanoid" id="G1N5T4"/>
<reference evidence="2" key="3">
    <citation type="submission" date="2025-09" db="UniProtKB">
        <authorList>
            <consortium name="Ensembl"/>
        </authorList>
    </citation>
    <scope>IDENTIFICATION</scope>
</reference>
<dbReference type="InterPro" id="IPR050150">
    <property type="entry name" value="IgV_Light_Chain"/>
</dbReference>
<accession>G1N5T4</accession>
<organism evidence="2 3">
    <name type="scientific">Meleagris gallopavo</name>
    <name type="common">Wild turkey</name>
    <dbReference type="NCBI Taxonomy" id="9103"/>
    <lineage>
        <taxon>Eukaryota</taxon>
        <taxon>Metazoa</taxon>
        <taxon>Chordata</taxon>
        <taxon>Craniata</taxon>
        <taxon>Vertebrata</taxon>
        <taxon>Euteleostomi</taxon>
        <taxon>Archelosauria</taxon>
        <taxon>Archosauria</taxon>
        <taxon>Dinosauria</taxon>
        <taxon>Saurischia</taxon>
        <taxon>Theropoda</taxon>
        <taxon>Coelurosauria</taxon>
        <taxon>Aves</taxon>
        <taxon>Neognathae</taxon>
        <taxon>Galloanserae</taxon>
        <taxon>Galliformes</taxon>
        <taxon>Phasianidae</taxon>
        <taxon>Meleagridinae</taxon>
        <taxon>Meleagris</taxon>
    </lineage>
</organism>
<dbReference type="Gene3D" id="2.60.40.10">
    <property type="entry name" value="Immunoglobulins"/>
    <property type="match status" value="1"/>
</dbReference>
<keyword evidence="3" id="KW-1185">Reference proteome</keyword>
<sequence length="142" mass="15246">MNPIFSHFFFPSPGSLVQAALTQQDSVSANLGETIKITCSGSSNNYGWFQQKSPGSAPVTVIYQNTNRPSGISLYFSGSTTGFVNITLTMMGIQAEDVAVCYCGSRDTSSLAGTPVMVNVFVEPDREPENREGMFEGLLVLS</sequence>
<dbReference type="InterPro" id="IPR013783">
    <property type="entry name" value="Ig-like_fold"/>
</dbReference>
<dbReference type="PANTHER" id="PTHR23267">
    <property type="entry name" value="IMMUNOGLOBULIN LIGHT CHAIN"/>
    <property type="match status" value="1"/>
</dbReference>
<reference evidence="2" key="2">
    <citation type="submission" date="2025-08" db="UniProtKB">
        <authorList>
            <consortium name="Ensembl"/>
        </authorList>
    </citation>
    <scope>IDENTIFICATION</scope>
</reference>
<dbReference type="GeneTree" id="ENSGT00940000153120"/>
<evidence type="ECO:0000259" key="1">
    <source>
        <dbReference type="Pfam" id="PF07686"/>
    </source>
</evidence>
<name>G1N5T4_MELGA</name>
<evidence type="ECO:0000313" key="2">
    <source>
        <dbReference type="Ensembl" id="ENSMGAP00000007343.3"/>
    </source>
</evidence>
<dbReference type="InterPro" id="IPR013106">
    <property type="entry name" value="Ig_V-set"/>
</dbReference>
<dbReference type="Pfam" id="PF07686">
    <property type="entry name" value="V-set"/>
    <property type="match status" value="1"/>
</dbReference>
<dbReference type="Ensembl" id="ENSMGAT00000008115.3">
    <property type="protein sequence ID" value="ENSMGAP00000007343.3"/>
    <property type="gene ID" value="ENSMGAG00000020379.1"/>
</dbReference>
<protein>
    <recommendedName>
        <fullName evidence="1">Immunoglobulin V-set domain-containing protein</fullName>
    </recommendedName>
</protein>
<dbReference type="SUPFAM" id="SSF48726">
    <property type="entry name" value="Immunoglobulin"/>
    <property type="match status" value="1"/>
</dbReference>
<evidence type="ECO:0000313" key="3">
    <source>
        <dbReference type="Proteomes" id="UP000001645"/>
    </source>
</evidence>
<dbReference type="HOGENOM" id="CLU_077975_3_1_1"/>
<feature type="domain" description="Immunoglobulin V-set" evidence="1">
    <location>
        <begin position="23"/>
        <end position="107"/>
    </location>
</feature>
<dbReference type="AlphaFoldDB" id="G1N5T4"/>
<reference evidence="2 3" key="1">
    <citation type="journal article" date="2010" name="PLoS Biol.">
        <title>Multi-platform next-generation sequencing of the domestic turkey (Meleagris gallopavo): genome assembly and analysis.</title>
        <authorList>
            <person name="Dalloul R.A."/>
            <person name="Long J.A."/>
            <person name="Zimin A.V."/>
            <person name="Aslam L."/>
            <person name="Beal K."/>
            <person name="Blomberg L.A."/>
            <person name="Bouffard P."/>
            <person name="Burt D.W."/>
            <person name="Crasta O."/>
            <person name="Crooijmans R.P."/>
            <person name="Cooper K."/>
            <person name="Coulombe R.A."/>
            <person name="De S."/>
            <person name="Delany M.E."/>
            <person name="Dodgson J.B."/>
            <person name="Dong J.J."/>
            <person name="Evans C."/>
            <person name="Frederickson K.M."/>
            <person name="Flicek P."/>
            <person name="Florea L."/>
            <person name="Folkerts O."/>
            <person name="Groenen M.A."/>
            <person name="Harkins T.T."/>
            <person name="Herrero J."/>
            <person name="Hoffmann S."/>
            <person name="Megens H.J."/>
            <person name="Jiang A."/>
            <person name="de Jong P."/>
            <person name="Kaiser P."/>
            <person name="Kim H."/>
            <person name="Kim K.W."/>
            <person name="Kim S."/>
            <person name="Langenberger D."/>
            <person name="Lee M.K."/>
            <person name="Lee T."/>
            <person name="Mane S."/>
            <person name="Marcais G."/>
            <person name="Marz M."/>
            <person name="McElroy A.P."/>
            <person name="Modise T."/>
            <person name="Nefedov M."/>
            <person name="Notredame C."/>
            <person name="Paton I.R."/>
            <person name="Payne W.S."/>
            <person name="Pertea G."/>
            <person name="Prickett D."/>
            <person name="Puiu D."/>
            <person name="Qioa D."/>
            <person name="Raineri E."/>
            <person name="Ruffier M."/>
            <person name="Salzberg S.L."/>
            <person name="Schatz M.C."/>
            <person name="Scheuring C."/>
            <person name="Schmidt C.J."/>
            <person name="Schroeder S."/>
            <person name="Searle S.M."/>
            <person name="Smith E.J."/>
            <person name="Smith J."/>
            <person name="Sonstegard T.S."/>
            <person name="Stadler P.F."/>
            <person name="Tafer H."/>
            <person name="Tu Z.J."/>
            <person name="Van Tassell C.P."/>
            <person name="Vilella A.J."/>
            <person name="Williams K.P."/>
            <person name="Yorke J.A."/>
            <person name="Zhang L."/>
            <person name="Zhang H.B."/>
            <person name="Zhang X."/>
            <person name="Zhang Y."/>
            <person name="Reed K.M."/>
        </authorList>
    </citation>
    <scope>NUCLEOTIDE SEQUENCE [LARGE SCALE GENOMIC DNA]</scope>
</reference>
<dbReference type="Proteomes" id="UP000001645">
    <property type="component" value="Chromosome 17"/>
</dbReference>